<dbReference type="InterPro" id="IPR036259">
    <property type="entry name" value="MFS_trans_sf"/>
</dbReference>
<evidence type="ECO:0000256" key="4">
    <source>
        <dbReference type="ARBA" id="ARBA00022553"/>
    </source>
</evidence>
<protein>
    <submittedName>
        <fullName evidence="10">OLC1v1015755C1</fullName>
    </submittedName>
</protein>
<keyword evidence="5 9" id="KW-0812">Transmembrane</keyword>
<evidence type="ECO:0000256" key="3">
    <source>
        <dbReference type="ARBA" id="ARBA00022448"/>
    </source>
</evidence>
<organism evidence="10 11">
    <name type="scientific">Oldenlandia corymbosa var. corymbosa</name>
    <dbReference type="NCBI Taxonomy" id="529605"/>
    <lineage>
        <taxon>Eukaryota</taxon>
        <taxon>Viridiplantae</taxon>
        <taxon>Streptophyta</taxon>
        <taxon>Embryophyta</taxon>
        <taxon>Tracheophyta</taxon>
        <taxon>Spermatophyta</taxon>
        <taxon>Magnoliopsida</taxon>
        <taxon>eudicotyledons</taxon>
        <taxon>Gunneridae</taxon>
        <taxon>Pentapetalae</taxon>
        <taxon>asterids</taxon>
        <taxon>lamiids</taxon>
        <taxon>Gentianales</taxon>
        <taxon>Rubiaceae</taxon>
        <taxon>Rubioideae</taxon>
        <taxon>Spermacoceae</taxon>
        <taxon>Hedyotis-Oldenlandia complex</taxon>
        <taxon>Oldenlandia</taxon>
    </lineage>
</organism>
<feature type="transmembrane region" description="Helical" evidence="9">
    <location>
        <begin position="114"/>
        <end position="136"/>
    </location>
</feature>
<dbReference type="Gene3D" id="1.20.1250.20">
    <property type="entry name" value="MFS general substrate transporter like domains"/>
    <property type="match status" value="1"/>
</dbReference>
<evidence type="ECO:0000256" key="7">
    <source>
        <dbReference type="ARBA" id="ARBA00023136"/>
    </source>
</evidence>
<feature type="transmembrane region" description="Helical" evidence="9">
    <location>
        <begin position="420"/>
        <end position="440"/>
    </location>
</feature>
<feature type="transmembrane region" description="Helical" evidence="9">
    <location>
        <begin position="503"/>
        <end position="524"/>
    </location>
</feature>
<proteinExistence type="inferred from homology"/>
<dbReference type="AlphaFoldDB" id="A0AAV1E493"/>
<comment type="similarity">
    <text evidence="2">Belongs to the major facilitator superfamily. Proton-dependent oligopeptide transporter (POT/PTR) (TC 2.A.17) family.</text>
</comment>
<comment type="similarity">
    <text evidence="8">Belongs to the major facilitator superfamily. Phosphate:H(+) symporter (TC 2.A.1.9) family.</text>
</comment>
<keyword evidence="4" id="KW-0597">Phosphoprotein</keyword>
<keyword evidence="7 9" id="KW-0472">Membrane</keyword>
<dbReference type="InterPro" id="IPR018456">
    <property type="entry name" value="PTR2_symporter_CS"/>
</dbReference>
<evidence type="ECO:0000256" key="5">
    <source>
        <dbReference type="ARBA" id="ARBA00022692"/>
    </source>
</evidence>
<feature type="transmembrane region" description="Helical" evidence="9">
    <location>
        <begin position="549"/>
        <end position="569"/>
    </location>
</feature>
<name>A0AAV1E493_OLDCO</name>
<evidence type="ECO:0000256" key="8">
    <source>
        <dbReference type="ARBA" id="ARBA00044504"/>
    </source>
</evidence>
<dbReference type="GO" id="GO:0009705">
    <property type="term" value="C:plant-type vacuole membrane"/>
    <property type="evidence" value="ECO:0007669"/>
    <property type="project" value="UniProtKB-ARBA"/>
</dbReference>
<dbReference type="EMBL" id="OX459125">
    <property type="protein sequence ID" value="CAI9114930.1"/>
    <property type="molecule type" value="Genomic_DNA"/>
</dbReference>
<feature type="transmembrane region" description="Helical" evidence="9">
    <location>
        <begin position="338"/>
        <end position="357"/>
    </location>
</feature>
<comment type="subcellular location">
    <subcellularLocation>
        <location evidence="1">Membrane</location>
        <topology evidence="1">Multi-pass membrane protein</topology>
    </subcellularLocation>
</comment>
<feature type="transmembrane region" description="Helical" evidence="9">
    <location>
        <begin position="42"/>
        <end position="67"/>
    </location>
</feature>
<dbReference type="InterPro" id="IPR000109">
    <property type="entry name" value="POT_fam"/>
</dbReference>
<dbReference type="PANTHER" id="PTHR11654">
    <property type="entry name" value="OLIGOPEPTIDE TRANSPORTER-RELATED"/>
    <property type="match status" value="1"/>
</dbReference>
<keyword evidence="6 9" id="KW-1133">Transmembrane helix</keyword>
<feature type="transmembrane region" description="Helical" evidence="9">
    <location>
        <begin position="156"/>
        <end position="174"/>
    </location>
</feature>
<evidence type="ECO:0000256" key="2">
    <source>
        <dbReference type="ARBA" id="ARBA00005982"/>
    </source>
</evidence>
<evidence type="ECO:0000256" key="9">
    <source>
        <dbReference type="SAM" id="Phobius"/>
    </source>
</evidence>
<dbReference type="GO" id="GO:0080054">
    <property type="term" value="F:low-affinity nitrate transmembrane transporter activity"/>
    <property type="evidence" value="ECO:0007669"/>
    <property type="project" value="UniProtKB-ARBA"/>
</dbReference>
<dbReference type="PROSITE" id="PS01022">
    <property type="entry name" value="PTR2_1"/>
    <property type="match status" value="1"/>
</dbReference>
<dbReference type="GO" id="GO:0006857">
    <property type="term" value="P:oligopeptide transport"/>
    <property type="evidence" value="ECO:0007669"/>
    <property type="project" value="InterPro"/>
</dbReference>
<evidence type="ECO:0000256" key="1">
    <source>
        <dbReference type="ARBA" id="ARBA00004141"/>
    </source>
</evidence>
<feature type="transmembrane region" description="Helical" evidence="9">
    <location>
        <begin position="201"/>
        <end position="223"/>
    </location>
</feature>
<feature type="transmembrane region" description="Helical" evidence="9">
    <location>
        <begin position="87"/>
        <end position="107"/>
    </location>
</feature>
<dbReference type="SUPFAM" id="SSF103473">
    <property type="entry name" value="MFS general substrate transporter"/>
    <property type="match status" value="1"/>
</dbReference>
<feature type="transmembrane region" description="Helical" evidence="9">
    <location>
        <begin position="229"/>
        <end position="249"/>
    </location>
</feature>
<reference evidence="10" key="1">
    <citation type="submission" date="2023-03" db="EMBL/GenBank/DDBJ databases">
        <authorList>
            <person name="Julca I."/>
        </authorList>
    </citation>
    <scope>NUCLEOTIDE SEQUENCE</scope>
</reference>
<feature type="transmembrane region" description="Helical" evidence="9">
    <location>
        <begin position="377"/>
        <end position="399"/>
    </location>
</feature>
<evidence type="ECO:0000256" key="6">
    <source>
        <dbReference type="ARBA" id="ARBA00022989"/>
    </source>
</evidence>
<gene>
    <name evidence="10" type="ORF">OLC1_LOCUS21548</name>
</gene>
<keyword evidence="3" id="KW-0813">Transport</keyword>
<evidence type="ECO:0000313" key="10">
    <source>
        <dbReference type="EMBL" id="CAI9114930.1"/>
    </source>
</evidence>
<accession>A0AAV1E493</accession>
<sequence>MVTSNNISPAFQSPLLSGKDEVVEDNVDYKGRPAKRAQSGGWLSASFIIGVEMAEFFAYYGVSANLITYLTGPLGQSTATAAENVNVWSGTAMLMPLLGAFVADSFLGRYRTIVVASVLYILALGLLALSAIIPSFNTFNCENASNSSIPCPPPQLQITTFFFSLYLIAIAQGLHKPCIHAFGADQFDGSDTKECKAKSSFFNWCNVGTCVSVTLALVILTYIQDDLSWGLGFGIPCLVMVLALVWFVLGTVTYRFHSTNDQGQGKPFSRISLVFLKAAKNWRITSSALHVDVENQDVLPHLGSQQFMFLDKALLSPDGSMEEGKVCSRIEVEEAKAILRLFPIWLSCLVYGIVFSQPPTLFTKQGLTMDRFITPKFEVPAASLQSFTSVTIIVFLCMYDRLLVPAARALTGKSSGITMLQRIGTGIFFSILSVLAAALVEKRRLETVKEYGLVESPNAVVPMSVAWLIPQYLLLGVSQAFTIAGLQEFFYDQMPNGLRSTGLALYLTIFGIGGFLSSILISVIENTTGGGSDGDHWFSDNPMKGHLDYFYWLLVGLSAVSFTAFVYFAKGYTYRNKQLLS</sequence>
<dbReference type="Proteomes" id="UP001161247">
    <property type="component" value="Chromosome 8"/>
</dbReference>
<dbReference type="Pfam" id="PF00854">
    <property type="entry name" value="PTR2"/>
    <property type="match status" value="1"/>
</dbReference>
<dbReference type="FunFam" id="1.20.1250.20:FF:000147">
    <property type="entry name" value="Protein NRT1/ PTR family 5.10"/>
    <property type="match status" value="1"/>
</dbReference>
<evidence type="ECO:0000313" key="11">
    <source>
        <dbReference type="Proteomes" id="UP001161247"/>
    </source>
</evidence>
<keyword evidence="11" id="KW-1185">Reference proteome</keyword>